<organism evidence="2 3">
    <name type="scientific">Streptomyces monticola</name>
    <dbReference type="NCBI Taxonomy" id="2666263"/>
    <lineage>
        <taxon>Bacteria</taxon>
        <taxon>Bacillati</taxon>
        <taxon>Actinomycetota</taxon>
        <taxon>Actinomycetes</taxon>
        <taxon>Kitasatosporales</taxon>
        <taxon>Streptomycetaceae</taxon>
        <taxon>Streptomyces</taxon>
    </lineage>
</organism>
<evidence type="ECO:0000313" key="3">
    <source>
        <dbReference type="Proteomes" id="UP001596523"/>
    </source>
</evidence>
<dbReference type="RefSeq" id="WP_381829454.1">
    <property type="nucleotide sequence ID" value="NZ_JBHTCF010000003.1"/>
</dbReference>
<feature type="compositionally biased region" description="Polar residues" evidence="1">
    <location>
        <begin position="1"/>
        <end position="15"/>
    </location>
</feature>
<feature type="region of interest" description="Disordered" evidence="1">
    <location>
        <begin position="1"/>
        <end position="29"/>
    </location>
</feature>
<keyword evidence="3" id="KW-1185">Reference proteome</keyword>
<name>A0ABW2JG15_9ACTN</name>
<sequence length="156" mass="16445">MNGPTTAADSRSSPTAPRPGQVRRQDDRQAACRFRLRVVGQADDLKGKYIKASVDNPDLKGFTALCNLDNLQKETGTGSVTGLSKGGETSVDDTDAIAVSGSADGVQYTADVATEGKPYPLKVVAKGAEKDTSLVFSDYDEPVKVTPPPANETIAW</sequence>
<dbReference type="EMBL" id="JBHTCF010000003">
    <property type="protein sequence ID" value="MFC7304737.1"/>
    <property type="molecule type" value="Genomic_DNA"/>
</dbReference>
<reference evidence="3" key="1">
    <citation type="journal article" date="2019" name="Int. J. Syst. Evol. Microbiol.">
        <title>The Global Catalogue of Microorganisms (GCM) 10K type strain sequencing project: providing services to taxonomists for standard genome sequencing and annotation.</title>
        <authorList>
            <consortium name="The Broad Institute Genomics Platform"/>
            <consortium name="The Broad Institute Genome Sequencing Center for Infectious Disease"/>
            <person name="Wu L."/>
            <person name="Ma J."/>
        </authorList>
    </citation>
    <scope>NUCLEOTIDE SEQUENCE [LARGE SCALE GENOMIC DNA]</scope>
    <source>
        <strain evidence="3">SYNS20</strain>
    </source>
</reference>
<dbReference type="Proteomes" id="UP001596523">
    <property type="component" value="Unassembled WGS sequence"/>
</dbReference>
<evidence type="ECO:0000256" key="1">
    <source>
        <dbReference type="SAM" id="MobiDB-lite"/>
    </source>
</evidence>
<evidence type="ECO:0000313" key="2">
    <source>
        <dbReference type="EMBL" id="MFC7304737.1"/>
    </source>
</evidence>
<comment type="caution">
    <text evidence="2">The sequence shown here is derived from an EMBL/GenBank/DDBJ whole genome shotgun (WGS) entry which is preliminary data.</text>
</comment>
<gene>
    <name evidence="2" type="ORF">ACFQVC_10965</name>
</gene>
<accession>A0ABW2JG15</accession>
<proteinExistence type="predicted"/>
<protein>
    <submittedName>
        <fullName evidence="2">Uncharacterized protein</fullName>
    </submittedName>
</protein>